<dbReference type="InterPro" id="IPR050095">
    <property type="entry name" value="ECF_ABC_transporter_ATP-bd"/>
</dbReference>
<dbReference type="GO" id="GO:0016887">
    <property type="term" value="F:ATP hydrolysis activity"/>
    <property type="evidence" value="ECO:0007669"/>
    <property type="project" value="InterPro"/>
</dbReference>
<dbReference type="AlphaFoldDB" id="A0AAV8V046"/>
<evidence type="ECO:0000256" key="1">
    <source>
        <dbReference type="ARBA" id="ARBA00005417"/>
    </source>
</evidence>
<dbReference type="EMBL" id="JAMWBK010000002">
    <property type="protein sequence ID" value="KAJ8908268.1"/>
    <property type="molecule type" value="Genomic_DNA"/>
</dbReference>
<dbReference type="PROSITE" id="PS00211">
    <property type="entry name" value="ABC_TRANSPORTER_1"/>
    <property type="match status" value="1"/>
</dbReference>
<dbReference type="InterPro" id="IPR027417">
    <property type="entry name" value="P-loop_NTPase"/>
</dbReference>
<dbReference type="Pfam" id="PF00005">
    <property type="entry name" value="ABC_tran"/>
    <property type="match status" value="1"/>
</dbReference>
<evidence type="ECO:0000313" key="8">
    <source>
        <dbReference type="Proteomes" id="UP001157974"/>
    </source>
</evidence>
<evidence type="ECO:0000256" key="3">
    <source>
        <dbReference type="ARBA" id="ARBA00022448"/>
    </source>
</evidence>
<organism evidence="7 8">
    <name type="scientific">Rhodosorus marinus</name>
    <dbReference type="NCBI Taxonomy" id="101924"/>
    <lineage>
        <taxon>Eukaryota</taxon>
        <taxon>Rhodophyta</taxon>
        <taxon>Stylonematophyceae</taxon>
        <taxon>Stylonematales</taxon>
        <taxon>Stylonemataceae</taxon>
        <taxon>Rhodosorus</taxon>
    </lineage>
</organism>
<keyword evidence="4" id="KW-0547">Nucleotide-binding</keyword>
<dbReference type="PROSITE" id="PS50893">
    <property type="entry name" value="ABC_TRANSPORTER_2"/>
    <property type="match status" value="1"/>
</dbReference>
<accession>A0AAV8V046</accession>
<keyword evidence="8" id="KW-1185">Reference proteome</keyword>
<dbReference type="PANTHER" id="PTHR43553">
    <property type="entry name" value="HEAVY METAL TRANSPORTER"/>
    <property type="match status" value="1"/>
</dbReference>
<comment type="caution">
    <text evidence="7">The sequence shown here is derived from an EMBL/GenBank/DDBJ whole genome shotgun (WGS) entry which is preliminary data.</text>
</comment>
<dbReference type="InterPro" id="IPR015856">
    <property type="entry name" value="ABC_transpr_CbiO/EcfA_su"/>
</dbReference>
<sequence>MAELVCSRLSPELSYISVGFSPRARRKRTLRLCDQGRDAGVKKPTPVLELIDCWLKEPGTRWGYYLFEEINLRVERNEVVVVVGENGTGKTTLMDLLAGYNTPSKGKLLLNGKRSNSNNLGKAVGSVFQFPGNYFLGSTILDELIVGRDYATPDLVREVMKQVGLYDVSLLQNPRQLSGGQKRRLSLASQLMRQPMPEVLIMDEPLAGIDRRGHRGIVELIENLKNQMAVVIVTHDPGILLTCADRMVQLSHKKIWPIPESVVHRGREVRHQRGEI</sequence>
<dbReference type="GO" id="GO:0005524">
    <property type="term" value="F:ATP binding"/>
    <property type="evidence" value="ECO:0007669"/>
    <property type="project" value="UniProtKB-KW"/>
</dbReference>
<dbReference type="Proteomes" id="UP001157974">
    <property type="component" value="Unassembled WGS sequence"/>
</dbReference>
<keyword evidence="5" id="KW-0067">ATP-binding</keyword>
<keyword evidence="3" id="KW-0813">Transport</keyword>
<proteinExistence type="inferred from homology"/>
<evidence type="ECO:0000256" key="4">
    <source>
        <dbReference type="ARBA" id="ARBA00022741"/>
    </source>
</evidence>
<dbReference type="SUPFAM" id="SSF52540">
    <property type="entry name" value="P-loop containing nucleoside triphosphate hydrolases"/>
    <property type="match status" value="1"/>
</dbReference>
<dbReference type="InterPro" id="IPR003439">
    <property type="entry name" value="ABC_transporter-like_ATP-bd"/>
</dbReference>
<dbReference type="GO" id="GO:0042626">
    <property type="term" value="F:ATPase-coupled transmembrane transporter activity"/>
    <property type="evidence" value="ECO:0007669"/>
    <property type="project" value="TreeGrafter"/>
</dbReference>
<dbReference type="Gene3D" id="3.40.50.300">
    <property type="entry name" value="P-loop containing nucleotide triphosphate hydrolases"/>
    <property type="match status" value="1"/>
</dbReference>
<evidence type="ECO:0000256" key="5">
    <source>
        <dbReference type="ARBA" id="ARBA00022840"/>
    </source>
</evidence>
<feature type="domain" description="ABC transporter" evidence="6">
    <location>
        <begin position="48"/>
        <end position="276"/>
    </location>
</feature>
<dbReference type="InterPro" id="IPR017871">
    <property type="entry name" value="ABC_transporter-like_CS"/>
</dbReference>
<name>A0AAV8V046_9RHOD</name>
<gene>
    <name evidence="7" type="ORF">NDN08_008359</name>
</gene>
<dbReference type="CDD" id="cd03225">
    <property type="entry name" value="ABC_cobalt_CbiO_domain1"/>
    <property type="match status" value="1"/>
</dbReference>
<reference evidence="7 8" key="1">
    <citation type="journal article" date="2023" name="Nat. Commun.">
        <title>Origin of minicircular mitochondrial genomes in red algae.</title>
        <authorList>
            <person name="Lee Y."/>
            <person name="Cho C.H."/>
            <person name="Lee Y.M."/>
            <person name="Park S.I."/>
            <person name="Yang J.H."/>
            <person name="West J.A."/>
            <person name="Bhattacharya D."/>
            <person name="Yoon H.S."/>
        </authorList>
    </citation>
    <scope>NUCLEOTIDE SEQUENCE [LARGE SCALE GENOMIC DNA]</scope>
    <source>
        <strain evidence="7 8">CCMP1338</strain>
        <tissue evidence="7">Whole cell</tissue>
    </source>
</reference>
<comment type="similarity">
    <text evidence="1">Belongs to the ABC transporter superfamily.</text>
</comment>
<evidence type="ECO:0000259" key="6">
    <source>
        <dbReference type="PROSITE" id="PS50893"/>
    </source>
</evidence>
<protein>
    <recommendedName>
        <fullName evidence="2">Probable ATP-dependent transporter ycf16</fullName>
    </recommendedName>
</protein>
<evidence type="ECO:0000313" key="7">
    <source>
        <dbReference type="EMBL" id="KAJ8908268.1"/>
    </source>
</evidence>
<dbReference type="SMART" id="SM00382">
    <property type="entry name" value="AAA"/>
    <property type="match status" value="1"/>
</dbReference>
<dbReference type="PANTHER" id="PTHR43553:SF24">
    <property type="entry name" value="ENERGY-COUPLING FACTOR TRANSPORTER ATP-BINDING PROTEIN ECFA1"/>
    <property type="match status" value="1"/>
</dbReference>
<dbReference type="InterPro" id="IPR003593">
    <property type="entry name" value="AAA+_ATPase"/>
</dbReference>
<dbReference type="GO" id="GO:0043190">
    <property type="term" value="C:ATP-binding cassette (ABC) transporter complex"/>
    <property type="evidence" value="ECO:0007669"/>
    <property type="project" value="TreeGrafter"/>
</dbReference>
<evidence type="ECO:0000256" key="2">
    <source>
        <dbReference type="ARBA" id="ARBA00014334"/>
    </source>
</evidence>